<dbReference type="EMBL" id="SUTE01000022">
    <property type="protein sequence ID" value="MBE6504644.1"/>
    <property type="molecule type" value="Genomic_DNA"/>
</dbReference>
<dbReference type="InterPro" id="IPR002738">
    <property type="entry name" value="RNase_P_p30"/>
</dbReference>
<dbReference type="RefSeq" id="WP_303736291.1">
    <property type="nucleotide sequence ID" value="NZ_SUTE01000022.1"/>
</dbReference>
<dbReference type="AlphaFoldDB" id="A0A8T3VKE4"/>
<comment type="catalytic activity">
    <reaction evidence="6">
        <text>Endonucleolytic cleavage of RNA, removing 5'-extranucleotides from tRNA precursor.</text>
        <dbReference type="EC" id="3.1.26.5"/>
    </reaction>
</comment>
<keyword evidence="1 6" id="KW-0963">Cytoplasm</keyword>
<keyword evidence="4 6" id="KW-0255">Endonuclease</keyword>
<dbReference type="InterPro" id="IPR023539">
    <property type="entry name" value="RNase_P_comp-3_arc"/>
</dbReference>
<evidence type="ECO:0000256" key="1">
    <source>
        <dbReference type="ARBA" id="ARBA00022490"/>
    </source>
</evidence>
<comment type="subunit">
    <text evidence="6">Consists of a catalytic RNA component and at least 4-5 protein subunits.</text>
</comment>
<dbReference type="GO" id="GO:0001682">
    <property type="term" value="P:tRNA 5'-leader removal"/>
    <property type="evidence" value="ECO:0007669"/>
    <property type="project" value="UniProtKB-UniRule"/>
</dbReference>
<keyword evidence="3 6" id="KW-0540">Nuclease</keyword>
<comment type="function">
    <text evidence="6">Part of ribonuclease P, a protein complex that generates mature tRNA molecules by cleaving their 5'-ends.</text>
</comment>
<keyword evidence="5 6" id="KW-0378">Hydrolase</keyword>
<dbReference type="GO" id="GO:0005737">
    <property type="term" value="C:cytoplasm"/>
    <property type="evidence" value="ECO:0007669"/>
    <property type="project" value="UniProtKB-SubCell"/>
</dbReference>
<evidence type="ECO:0000313" key="8">
    <source>
        <dbReference type="Proteomes" id="UP000762703"/>
    </source>
</evidence>
<dbReference type="GO" id="GO:0004526">
    <property type="term" value="F:ribonuclease P activity"/>
    <property type="evidence" value="ECO:0007669"/>
    <property type="project" value="UniProtKB-UniRule"/>
</dbReference>
<dbReference type="HAMAP" id="MF_00756">
    <property type="entry name" value="RNase_P_3"/>
    <property type="match status" value="1"/>
</dbReference>
<sequence length="232" mass="26663">MFDLNVKGSSFDNNLILAKQASIYGWKHINFSYTQNEYDDALSFKKDLEDNLEDVIDIDYTLLIESNNPSEIRKIVRKYRKKSSCISVLGGDLKVNRTSLENIQIDVLSKPYLKRYDSGLNHVLAKEAKDNNVAVELVFSDVLKSYLTHRSKILANFRDIYKLHKKYDFPLILSSGAESVFDLRTVKDFQAVFTQSGLSELEVKNSFKTSENILKFNKDRKNMILSGVRVVD</sequence>
<dbReference type="Proteomes" id="UP000762703">
    <property type="component" value="Unassembled WGS sequence"/>
</dbReference>
<proteinExistence type="inferred from homology"/>
<protein>
    <recommendedName>
        <fullName evidence="6">Ribonuclease P protein component 3</fullName>
        <shortName evidence="6">RNase P component 3</shortName>
        <ecNumber evidence="6">3.1.26.5</ecNumber>
    </recommendedName>
    <alternativeName>
        <fullName evidence="6">Rpp30</fullName>
    </alternativeName>
</protein>
<gene>
    <name evidence="6" type="primary">rnp3</name>
    <name evidence="7" type="ORF">E7Z73_02715</name>
</gene>
<evidence type="ECO:0000256" key="3">
    <source>
        <dbReference type="ARBA" id="ARBA00022722"/>
    </source>
</evidence>
<dbReference type="Gene3D" id="3.20.20.140">
    <property type="entry name" value="Metal-dependent hydrolases"/>
    <property type="match status" value="1"/>
</dbReference>
<dbReference type="GO" id="GO:0030677">
    <property type="term" value="C:ribonuclease P complex"/>
    <property type="evidence" value="ECO:0007669"/>
    <property type="project" value="UniProtKB-UniRule"/>
</dbReference>
<dbReference type="EC" id="3.1.26.5" evidence="6"/>
<comment type="caution">
    <text evidence="7">The sequence shown here is derived from an EMBL/GenBank/DDBJ whole genome shotgun (WGS) entry which is preliminary data.</text>
</comment>
<comment type="subcellular location">
    <subcellularLocation>
        <location evidence="6">Cytoplasm</location>
    </subcellularLocation>
</comment>
<evidence type="ECO:0000256" key="2">
    <source>
        <dbReference type="ARBA" id="ARBA00022694"/>
    </source>
</evidence>
<reference evidence="7" key="1">
    <citation type="submission" date="2019-04" db="EMBL/GenBank/DDBJ databases">
        <title>Evolution of Biomass-Degrading Anaerobic Consortia Revealed by Metagenomics.</title>
        <authorList>
            <person name="Peng X."/>
        </authorList>
    </citation>
    <scope>NUCLEOTIDE SEQUENCE</scope>
    <source>
        <strain evidence="7">SIG12</strain>
    </source>
</reference>
<evidence type="ECO:0000256" key="6">
    <source>
        <dbReference type="HAMAP-Rule" id="MF_00756"/>
    </source>
</evidence>
<dbReference type="NCBIfam" id="NF046111">
    <property type="entry name" value="RNaseP3Mthb"/>
    <property type="match status" value="1"/>
</dbReference>
<accession>A0A8T3VKE4</accession>
<dbReference type="SUPFAM" id="SSF89550">
    <property type="entry name" value="PHP domain-like"/>
    <property type="match status" value="1"/>
</dbReference>
<comment type="similarity">
    <text evidence="6">Belongs to the eukaryotic/archaeal RNase P protein component 3 family.</text>
</comment>
<dbReference type="InterPro" id="IPR016195">
    <property type="entry name" value="Pol/histidinol_Pase-like"/>
</dbReference>
<name>A0A8T3VKE4_9EURY</name>
<organism evidence="7 8">
    <name type="scientific">Methanobrevibacter millerae</name>
    <dbReference type="NCBI Taxonomy" id="230361"/>
    <lineage>
        <taxon>Archaea</taxon>
        <taxon>Methanobacteriati</taxon>
        <taxon>Methanobacteriota</taxon>
        <taxon>Methanomada group</taxon>
        <taxon>Methanobacteria</taxon>
        <taxon>Methanobacteriales</taxon>
        <taxon>Methanobacteriaceae</taxon>
        <taxon>Methanobrevibacter</taxon>
    </lineage>
</organism>
<evidence type="ECO:0000256" key="4">
    <source>
        <dbReference type="ARBA" id="ARBA00022759"/>
    </source>
</evidence>
<evidence type="ECO:0000256" key="5">
    <source>
        <dbReference type="ARBA" id="ARBA00022801"/>
    </source>
</evidence>
<keyword evidence="2 6" id="KW-0819">tRNA processing</keyword>
<dbReference type="Pfam" id="PF01876">
    <property type="entry name" value="RNase_P_p30"/>
    <property type="match status" value="1"/>
</dbReference>
<evidence type="ECO:0000313" key="7">
    <source>
        <dbReference type="EMBL" id="MBE6504644.1"/>
    </source>
</evidence>